<dbReference type="InterPro" id="IPR042335">
    <property type="entry name" value="ANKRD53"/>
</dbReference>
<dbReference type="PANTHER" id="PTHR24160:SF1">
    <property type="entry name" value="ANKYRIN REPEAT DOMAIN-CONTAINING PROTEIN 53"/>
    <property type="match status" value="1"/>
</dbReference>
<dbReference type="SUPFAM" id="SSF48403">
    <property type="entry name" value="Ankyrin repeat"/>
    <property type="match status" value="1"/>
</dbReference>
<evidence type="ECO:0000313" key="3">
    <source>
        <dbReference type="EMBL" id="CAL1591315.1"/>
    </source>
</evidence>
<dbReference type="PANTHER" id="PTHR24160">
    <property type="entry name" value="ANKYRIN REPEAT DOMAIN-CONTAINING PROTEIN 53"/>
    <property type="match status" value="1"/>
</dbReference>
<dbReference type="InterPro" id="IPR002110">
    <property type="entry name" value="Ankyrin_rpt"/>
</dbReference>
<evidence type="ECO:0000313" key="4">
    <source>
        <dbReference type="Proteomes" id="UP001497482"/>
    </source>
</evidence>
<dbReference type="SMART" id="SM00248">
    <property type="entry name" value="ANK"/>
    <property type="match status" value="3"/>
</dbReference>
<dbReference type="InterPro" id="IPR036770">
    <property type="entry name" value="Ankyrin_rpt-contain_sf"/>
</dbReference>
<dbReference type="PROSITE" id="PS50297">
    <property type="entry name" value="ANK_REP_REGION"/>
    <property type="match status" value="2"/>
</dbReference>
<sequence>MVTMAPASVVPALTSISMVTMAPASVVPALTSISMVTMAPVNKSGKRGKSKRSVRPHASGSVPGSGRAPPADDLRRNSESSEEFLQRLVRTLKVDEQGLSPLHVACMQGQLGSLQHMLESGEWWINSSDDSQGRRPLHMFLSIQSSPQALTCLRYLLQQGADVNLPTASGQTPLHVAAAEGQMAYAQILVEAGADLFARDHSGLLPLDMARMWNHRSIGRYLKDCMWREQNNKDLEARMQTQTLYCELMDCDKREKINKKPTIDKNVAEWANKKGISLRKEFCPEVLDTIQRVLFPRDFPPRIPALGPFQPKGIEGVQHRACPQGRSSSAWTDVAMHLQETLEPGHY</sequence>
<feature type="compositionally biased region" description="Basic residues" evidence="2">
    <location>
        <begin position="44"/>
        <end position="55"/>
    </location>
</feature>
<feature type="region of interest" description="Disordered" evidence="2">
    <location>
        <begin position="41"/>
        <end position="80"/>
    </location>
</feature>
<accession>A0AAV2KTD4</accession>
<dbReference type="AlphaFoldDB" id="A0AAV2KTD4"/>
<dbReference type="Pfam" id="PF12796">
    <property type="entry name" value="Ank_2"/>
    <property type="match status" value="1"/>
</dbReference>
<feature type="repeat" description="ANK" evidence="1">
    <location>
        <begin position="132"/>
        <end position="168"/>
    </location>
</feature>
<gene>
    <name evidence="3" type="ORF">KC01_LOCUS20695</name>
</gene>
<organism evidence="3 4">
    <name type="scientific">Knipowitschia caucasica</name>
    <name type="common">Caucasian dwarf goby</name>
    <name type="synonym">Pomatoschistus caucasicus</name>
    <dbReference type="NCBI Taxonomy" id="637954"/>
    <lineage>
        <taxon>Eukaryota</taxon>
        <taxon>Metazoa</taxon>
        <taxon>Chordata</taxon>
        <taxon>Craniata</taxon>
        <taxon>Vertebrata</taxon>
        <taxon>Euteleostomi</taxon>
        <taxon>Actinopterygii</taxon>
        <taxon>Neopterygii</taxon>
        <taxon>Teleostei</taxon>
        <taxon>Neoteleostei</taxon>
        <taxon>Acanthomorphata</taxon>
        <taxon>Gobiaria</taxon>
        <taxon>Gobiiformes</taxon>
        <taxon>Gobioidei</taxon>
        <taxon>Gobiidae</taxon>
        <taxon>Gobiinae</taxon>
        <taxon>Knipowitschia</taxon>
    </lineage>
</organism>
<evidence type="ECO:0000256" key="2">
    <source>
        <dbReference type="SAM" id="MobiDB-lite"/>
    </source>
</evidence>
<reference evidence="3 4" key="1">
    <citation type="submission" date="2024-04" db="EMBL/GenBank/DDBJ databases">
        <authorList>
            <person name="Waldvogel A.-M."/>
            <person name="Schoenle A."/>
        </authorList>
    </citation>
    <scope>NUCLEOTIDE SEQUENCE [LARGE SCALE GENOMIC DNA]</scope>
</reference>
<evidence type="ECO:0000256" key="1">
    <source>
        <dbReference type="PROSITE-ProRule" id="PRU00023"/>
    </source>
</evidence>
<dbReference type="EMBL" id="OZ035841">
    <property type="protein sequence ID" value="CAL1591315.1"/>
    <property type="molecule type" value="Genomic_DNA"/>
</dbReference>
<dbReference type="GO" id="GO:0000922">
    <property type="term" value="C:spindle pole"/>
    <property type="evidence" value="ECO:0007669"/>
    <property type="project" value="TreeGrafter"/>
</dbReference>
<dbReference type="GO" id="GO:0031116">
    <property type="term" value="P:positive regulation of microtubule polymerization"/>
    <property type="evidence" value="ECO:0007669"/>
    <property type="project" value="TreeGrafter"/>
</dbReference>
<name>A0AAV2KTD4_KNICA</name>
<protein>
    <submittedName>
        <fullName evidence="3">Uncharacterized protein</fullName>
    </submittedName>
</protein>
<proteinExistence type="predicted"/>
<feature type="repeat" description="ANK" evidence="1">
    <location>
        <begin position="97"/>
        <end position="121"/>
    </location>
</feature>
<keyword evidence="4" id="KW-1185">Reference proteome</keyword>
<dbReference type="Proteomes" id="UP001497482">
    <property type="component" value="Chromosome 19"/>
</dbReference>
<dbReference type="GO" id="GO:0060236">
    <property type="term" value="P:regulation of mitotic spindle organization"/>
    <property type="evidence" value="ECO:0007669"/>
    <property type="project" value="TreeGrafter"/>
</dbReference>
<dbReference type="GO" id="GO:1902412">
    <property type="term" value="P:regulation of mitotic cytokinesis"/>
    <property type="evidence" value="ECO:0007669"/>
    <property type="project" value="InterPro"/>
</dbReference>
<dbReference type="Gene3D" id="1.25.40.20">
    <property type="entry name" value="Ankyrin repeat-containing domain"/>
    <property type="match status" value="1"/>
</dbReference>
<dbReference type="PROSITE" id="PS50088">
    <property type="entry name" value="ANK_REPEAT"/>
    <property type="match status" value="3"/>
</dbReference>
<feature type="repeat" description="ANK" evidence="1">
    <location>
        <begin position="169"/>
        <end position="201"/>
    </location>
</feature>
<dbReference type="GO" id="GO:0007080">
    <property type="term" value="P:mitotic metaphase chromosome alignment"/>
    <property type="evidence" value="ECO:0007669"/>
    <property type="project" value="TreeGrafter"/>
</dbReference>
<keyword evidence="1" id="KW-0040">ANK repeat</keyword>
<feature type="compositionally biased region" description="Basic and acidic residues" evidence="2">
    <location>
        <begin position="70"/>
        <end position="79"/>
    </location>
</feature>